<protein>
    <submittedName>
        <fullName evidence="2">Uncharacterized protein</fullName>
    </submittedName>
</protein>
<organism evidence="2 3">
    <name type="scientific">Candidatus Gottesmanbacteria bacterium GW2011_GWB1_43_11</name>
    <dbReference type="NCBI Taxonomy" id="1618446"/>
    <lineage>
        <taxon>Bacteria</taxon>
        <taxon>Candidatus Gottesmaniibacteriota</taxon>
    </lineage>
</organism>
<evidence type="ECO:0000256" key="1">
    <source>
        <dbReference type="SAM" id="Phobius"/>
    </source>
</evidence>
<dbReference type="AlphaFoldDB" id="A0A0G1CLU4"/>
<evidence type="ECO:0000313" key="3">
    <source>
        <dbReference type="Proteomes" id="UP000034050"/>
    </source>
</evidence>
<accession>A0A0G1CLU4</accession>
<comment type="caution">
    <text evidence="2">The sequence shown here is derived from an EMBL/GenBank/DDBJ whole genome shotgun (WGS) entry which is preliminary data.</text>
</comment>
<dbReference type="Proteomes" id="UP000034050">
    <property type="component" value="Unassembled WGS sequence"/>
</dbReference>
<dbReference type="EMBL" id="LCFD01000010">
    <property type="protein sequence ID" value="KKS86472.1"/>
    <property type="molecule type" value="Genomic_DNA"/>
</dbReference>
<reference evidence="2 3" key="1">
    <citation type="journal article" date="2015" name="Nature">
        <title>rRNA introns, odd ribosomes, and small enigmatic genomes across a large radiation of phyla.</title>
        <authorList>
            <person name="Brown C.T."/>
            <person name="Hug L.A."/>
            <person name="Thomas B.C."/>
            <person name="Sharon I."/>
            <person name="Castelle C.J."/>
            <person name="Singh A."/>
            <person name="Wilkins M.J."/>
            <person name="Williams K.H."/>
            <person name="Banfield J.F."/>
        </authorList>
    </citation>
    <scope>NUCLEOTIDE SEQUENCE [LARGE SCALE GENOMIC DNA]</scope>
</reference>
<feature type="transmembrane region" description="Helical" evidence="1">
    <location>
        <begin position="97"/>
        <end position="117"/>
    </location>
</feature>
<feature type="transmembrane region" description="Helical" evidence="1">
    <location>
        <begin position="49"/>
        <end position="77"/>
    </location>
</feature>
<dbReference type="STRING" id="1618446.UV61_C0010G0023"/>
<keyword evidence="1" id="KW-0472">Membrane</keyword>
<keyword evidence="1" id="KW-0812">Transmembrane</keyword>
<sequence>MTALNQKLLAQVSSPLGKIGEGPGFGPFSINQVAPTGTGTEALVALTKIISTLIGVITISAGLYFIFQFLIGGFGWLSASGDKSRLTQAQDRLTHAVVGLIVVVATYGLMAVVGNLLGLDLLLVHPETIVNSLILKGATK</sequence>
<gene>
    <name evidence="2" type="ORF">UV61_C0010G0023</name>
</gene>
<name>A0A0G1CLU4_9BACT</name>
<proteinExistence type="predicted"/>
<evidence type="ECO:0000313" key="2">
    <source>
        <dbReference type="EMBL" id="KKS86472.1"/>
    </source>
</evidence>
<keyword evidence="1" id="KW-1133">Transmembrane helix</keyword>